<gene>
    <name evidence="10" type="ORF">S40285_00971</name>
</gene>
<dbReference type="OMA" id="FYWLAKY"/>
<proteinExistence type="predicted"/>
<feature type="region of interest" description="Disordered" evidence="8">
    <location>
        <begin position="337"/>
        <end position="366"/>
    </location>
</feature>
<dbReference type="GO" id="GO:0000785">
    <property type="term" value="C:chromatin"/>
    <property type="evidence" value="ECO:0007669"/>
    <property type="project" value="TreeGrafter"/>
</dbReference>
<organism evidence="10 11">
    <name type="scientific">Stachybotrys chlorohalonatus (strain IBT 40285)</name>
    <dbReference type="NCBI Taxonomy" id="1283841"/>
    <lineage>
        <taxon>Eukaryota</taxon>
        <taxon>Fungi</taxon>
        <taxon>Dikarya</taxon>
        <taxon>Ascomycota</taxon>
        <taxon>Pezizomycotina</taxon>
        <taxon>Sordariomycetes</taxon>
        <taxon>Hypocreomycetidae</taxon>
        <taxon>Hypocreales</taxon>
        <taxon>Stachybotryaceae</taxon>
        <taxon>Stachybotrys</taxon>
    </lineage>
</organism>
<dbReference type="Proteomes" id="UP000028524">
    <property type="component" value="Unassembled WGS sequence"/>
</dbReference>
<dbReference type="PANTHER" id="PTHR40626:SF12">
    <property type="entry name" value="RFEC"/>
    <property type="match status" value="1"/>
</dbReference>
<dbReference type="GO" id="GO:0000978">
    <property type="term" value="F:RNA polymerase II cis-regulatory region sequence-specific DNA binding"/>
    <property type="evidence" value="ECO:0007669"/>
    <property type="project" value="InterPro"/>
</dbReference>
<evidence type="ECO:0000256" key="4">
    <source>
        <dbReference type="ARBA" id="ARBA00022771"/>
    </source>
</evidence>
<dbReference type="Pfam" id="PF04082">
    <property type="entry name" value="Fungal_trans"/>
    <property type="match status" value="1"/>
</dbReference>
<dbReference type="GO" id="GO:0005634">
    <property type="term" value="C:nucleus"/>
    <property type="evidence" value="ECO:0007669"/>
    <property type="project" value="UniProtKB-SubCell"/>
</dbReference>
<keyword evidence="11" id="KW-1185">Reference proteome</keyword>
<dbReference type="PANTHER" id="PTHR40626">
    <property type="entry name" value="MIP31509P"/>
    <property type="match status" value="1"/>
</dbReference>
<evidence type="ECO:0000256" key="2">
    <source>
        <dbReference type="ARBA" id="ARBA00022723"/>
    </source>
</evidence>
<feature type="compositionally biased region" description="Polar residues" evidence="8">
    <location>
        <begin position="75"/>
        <end position="85"/>
    </location>
</feature>
<keyword evidence="4 7" id="KW-0863">Zinc-finger</keyword>
<dbReference type="InterPro" id="IPR036236">
    <property type="entry name" value="Znf_C2H2_sf"/>
</dbReference>
<protein>
    <recommendedName>
        <fullName evidence="9">C2H2-type domain-containing protein</fullName>
    </recommendedName>
</protein>
<evidence type="ECO:0000256" key="8">
    <source>
        <dbReference type="SAM" id="MobiDB-lite"/>
    </source>
</evidence>
<feature type="domain" description="C2H2-type" evidence="9">
    <location>
        <begin position="218"/>
        <end position="245"/>
    </location>
</feature>
<dbReference type="Gene3D" id="3.30.160.60">
    <property type="entry name" value="Classic Zinc Finger"/>
    <property type="match status" value="2"/>
</dbReference>
<dbReference type="PROSITE" id="PS00028">
    <property type="entry name" value="ZINC_FINGER_C2H2_1"/>
    <property type="match status" value="1"/>
</dbReference>
<dbReference type="HOGENOM" id="CLU_014245_1_0_1"/>
<dbReference type="GO" id="GO:0008270">
    <property type="term" value="F:zinc ion binding"/>
    <property type="evidence" value="ECO:0007669"/>
    <property type="project" value="UniProtKB-KW"/>
</dbReference>
<feature type="compositionally biased region" description="Polar residues" evidence="8">
    <location>
        <begin position="337"/>
        <end position="353"/>
    </location>
</feature>
<comment type="subcellular location">
    <subcellularLocation>
        <location evidence="1">Nucleus</location>
    </subcellularLocation>
</comment>
<dbReference type="InterPro" id="IPR013087">
    <property type="entry name" value="Znf_C2H2_type"/>
</dbReference>
<keyword evidence="6" id="KW-0539">Nucleus</keyword>
<dbReference type="AlphaFoldDB" id="A0A084QUW1"/>
<feature type="compositionally biased region" description="Low complexity" evidence="8">
    <location>
        <begin position="54"/>
        <end position="74"/>
    </location>
</feature>
<evidence type="ECO:0000256" key="3">
    <source>
        <dbReference type="ARBA" id="ARBA00022737"/>
    </source>
</evidence>
<evidence type="ECO:0000256" key="5">
    <source>
        <dbReference type="ARBA" id="ARBA00022833"/>
    </source>
</evidence>
<feature type="compositionally biased region" description="Low complexity" evidence="8">
    <location>
        <begin position="303"/>
        <end position="315"/>
    </location>
</feature>
<evidence type="ECO:0000256" key="7">
    <source>
        <dbReference type="PROSITE-ProRule" id="PRU00042"/>
    </source>
</evidence>
<dbReference type="InterPro" id="IPR051059">
    <property type="entry name" value="VerF-like"/>
</dbReference>
<dbReference type="InterPro" id="IPR007219">
    <property type="entry name" value="XnlR_reg_dom"/>
</dbReference>
<reference evidence="10 11" key="1">
    <citation type="journal article" date="2014" name="BMC Genomics">
        <title>Comparative genome sequencing reveals chemotype-specific gene clusters in the toxigenic black mold Stachybotrys.</title>
        <authorList>
            <person name="Semeiks J."/>
            <person name="Borek D."/>
            <person name="Otwinowski Z."/>
            <person name="Grishin N.V."/>
        </authorList>
    </citation>
    <scope>NUCLEOTIDE SEQUENCE [LARGE SCALE GENOMIC DNA]</scope>
    <source>
        <strain evidence="10 11">IBT 40285</strain>
    </source>
</reference>
<evidence type="ECO:0000256" key="1">
    <source>
        <dbReference type="ARBA" id="ARBA00004123"/>
    </source>
</evidence>
<dbReference type="SUPFAM" id="SSF57667">
    <property type="entry name" value="beta-beta-alpha zinc fingers"/>
    <property type="match status" value="1"/>
</dbReference>
<evidence type="ECO:0000256" key="6">
    <source>
        <dbReference type="ARBA" id="ARBA00023242"/>
    </source>
</evidence>
<feature type="region of interest" description="Disordered" evidence="8">
    <location>
        <begin position="270"/>
        <end position="316"/>
    </location>
</feature>
<keyword evidence="3" id="KW-0677">Repeat</keyword>
<dbReference type="EMBL" id="KL660108">
    <property type="protein sequence ID" value="KFA67746.1"/>
    <property type="molecule type" value="Genomic_DNA"/>
</dbReference>
<dbReference type="OrthoDB" id="9439903at2759"/>
<name>A0A084QUW1_STAC4</name>
<accession>A0A084QUW1</accession>
<dbReference type="PROSITE" id="PS50157">
    <property type="entry name" value="ZINC_FINGER_C2H2_2"/>
    <property type="match status" value="1"/>
</dbReference>
<evidence type="ECO:0000259" key="9">
    <source>
        <dbReference type="PROSITE" id="PS50157"/>
    </source>
</evidence>
<keyword evidence="2" id="KW-0479">Metal-binding</keyword>
<feature type="compositionally biased region" description="Polar residues" evidence="8">
    <location>
        <begin position="104"/>
        <end position="120"/>
    </location>
</feature>
<dbReference type="GO" id="GO:0000981">
    <property type="term" value="F:DNA-binding transcription factor activity, RNA polymerase II-specific"/>
    <property type="evidence" value="ECO:0007669"/>
    <property type="project" value="InterPro"/>
</dbReference>
<evidence type="ECO:0000313" key="11">
    <source>
        <dbReference type="Proteomes" id="UP000028524"/>
    </source>
</evidence>
<sequence>MDGPQYPSNGINTTSAQTYPSPTAISPHQLQSPLPQTLPPLQPPASAMQQPLYGSHPHTPRTPGTPNTPNSTNNLPSYQQSSQAANRPGIYSMAQNPYPPHQGYGTSATMMPQSTTSASHPQPIAPAPAGGRVGPPVLRPMPPGGIMPQPGVQSPYGQGAMMQPSPVLQEGDQPTHVVGSQGRRGILPSAPGRPAAPAAGSGTAKNTVIPVKDADGKFPCPHCTKTYLHAKHLKRHLLRHTGDRPYMCVLCRDTFSRSDILKRHFQKCSIRRGNPTGASHLSHPGAHVKKNSQGQKPGGLGNDGDLNHLNGLSNLPSDGMVHPFGMVPVSDGMNNMSGDQNHLSRSNSMNRMDNGTGAPDRRGMPGPVMGGNQPYGGDVGNAMGAQQMPSYSMPQGQNGMPMYGGSNPNQQSSLDWAQMFQAGAHQPYVNNAFPPNLGQTQIGAKTEPKTESGTTAGRSSDPLIYSNRHMPSNLNNVYTQLSHQLLDFFYPPNQAIDPDMAGMNLYFSPDNIKDFLDKYTHFHVHMPLLHVSTFRITEAYTGLLAAMCCIGACYSDRVDSTNVREMMDFLWLALERECKILSYAYSQDNSLRTPARTDIEELQALLLTIVLHLWNGTPQQRDRARLAFPSLAAQARKYDLLRTSQDPSSFSPLHQAQANPAAHHAHDFVWEAWMEQERRTRLLYGIFLGDVAFGLYFNIACQFDPFEVQVPLPCDDAAWDADDSQTCASALGLHGPDAAKLSNPYGTRRAKQPEMDWVLKVLLNPSYELQPGSTNLYGKFILIHAIMALIRRAQLEGPSSQLYNYGTPPMADWMSSTAPNSGRATPVEGATLEMDRKSLQAVCTALDKFKVNWDVDMGTQFPPTHTNPRRHGFSRDGIHFYWLAKYMLKHTHASDLQLPPDTRFVHVIQLLKSVRAWVMSDGASRGEELGSVGKIDDRYGATDLTLEMAQLFTPLPRVVEDSGTASVKTEME</sequence>
<keyword evidence="5" id="KW-0862">Zinc</keyword>
<evidence type="ECO:0000313" key="10">
    <source>
        <dbReference type="EMBL" id="KFA67746.1"/>
    </source>
</evidence>
<dbReference type="InParanoid" id="A0A084QUW1"/>
<feature type="compositionally biased region" description="Polar residues" evidence="8">
    <location>
        <begin position="1"/>
        <end position="26"/>
    </location>
</feature>
<dbReference type="STRING" id="1283841.A0A084QUW1"/>
<dbReference type="GO" id="GO:0006351">
    <property type="term" value="P:DNA-templated transcription"/>
    <property type="evidence" value="ECO:0007669"/>
    <property type="project" value="InterPro"/>
</dbReference>
<feature type="region of interest" description="Disordered" evidence="8">
    <location>
        <begin position="1"/>
        <end position="131"/>
    </location>
</feature>
<dbReference type="CDD" id="cd12148">
    <property type="entry name" value="fungal_TF_MHR"/>
    <property type="match status" value="1"/>
</dbReference>
<dbReference type="SMART" id="SM00355">
    <property type="entry name" value="ZnF_C2H2"/>
    <property type="match status" value="2"/>
</dbReference>